<proteinExistence type="predicted"/>
<dbReference type="Pfam" id="PF00583">
    <property type="entry name" value="Acetyltransf_1"/>
    <property type="match status" value="1"/>
</dbReference>
<dbReference type="EMBL" id="CP016761">
    <property type="protein sequence ID" value="ANX11383.1"/>
    <property type="molecule type" value="Genomic_DNA"/>
</dbReference>
<feature type="domain" description="N-acetyltransferase" evidence="1">
    <location>
        <begin position="2"/>
        <end position="151"/>
    </location>
</feature>
<dbReference type="KEGG" id="far:ABE41_005140"/>
<dbReference type="InterPro" id="IPR000182">
    <property type="entry name" value="GNAT_dom"/>
</dbReference>
<dbReference type="PROSITE" id="PS51186">
    <property type="entry name" value="GNAT"/>
    <property type="match status" value="1"/>
</dbReference>
<dbReference type="SUPFAM" id="SSF55729">
    <property type="entry name" value="Acyl-CoA N-acyltransferases (Nat)"/>
    <property type="match status" value="1"/>
</dbReference>
<accession>A0A1B1Z1R4</accession>
<dbReference type="PANTHER" id="PTHR43617">
    <property type="entry name" value="L-AMINO ACID N-ACETYLTRANSFERASE"/>
    <property type="match status" value="1"/>
</dbReference>
<dbReference type="RefSeq" id="WP_066287167.1">
    <property type="nucleotide sequence ID" value="NZ_CP016761.1"/>
</dbReference>
<gene>
    <name evidence="2" type="ORF">ABE41_005140</name>
</gene>
<dbReference type="AlphaFoldDB" id="A0A1B1Z1R4"/>
<organism evidence="2 3">
    <name type="scientific">Fictibacillus arsenicus</name>
    <dbReference type="NCBI Taxonomy" id="255247"/>
    <lineage>
        <taxon>Bacteria</taxon>
        <taxon>Bacillati</taxon>
        <taxon>Bacillota</taxon>
        <taxon>Bacilli</taxon>
        <taxon>Bacillales</taxon>
        <taxon>Fictibacillaceae</taxon>
        <taxon>Fictibacillus</taxon>
    </lineage>
</organism>
<dbReference type="CDD" id="cd04301">
    <property type="entry name" value="NAT_SF"/>
    <property type="match status" value="1"/>
</dbReference>
<protein>
    <submittedName>
        <fullName evidence="2">GNAT family N-acetyltransferase</fullName>
    </submittedName>
</protein>
<dbReference type="PANTHER" id="PTHR43617:SF2">
    <property type="entry name" value="UPF0039 PROTEIN SLL0451"/>
    <property type="match status" value="1"/>
</dbReference>
<dbReference type="Proteomes" id="UP000077412">
    <property type="component" value="Chromosome"/>
</dbReference>
<dbReference type="GO" id="GO:0016747">
    <property type="term" value="F:acyltransferase activity, transferring groups other than amino-acyl groups"/>
    <property type="evidence" value="ECO:0007669"/>
    <property type="project" value="InterPro"/>
</dbReference>
<sequence>MIQIRAERSGDQKAICQINDAAFNGDNESRLIDAIRNSELFVPELSLVAVADGKLIGHILFSIVTIKSGENDVPTLALAPMAVVPEQQNKGVGSLLVEEGLKRAKDQGFEHAVVLGHPEFYPRFGFVPASTKGIEAPFPVPDEVFMAIELKEESLDQIKGKIVYPSAFDTVS</sequence>
<evidence type="ECO:0000259" key="1">
    <source>
        <dbReference type="PROSITE" id="PS51186"/>
    </source>
</evidence>
<dbReference type="Gene3D" id="3.40.630.30">
    <property type="match status" value="1"/>
</dbReference>
<dbReference type="OrthoDB" id="9797178at2"/>
<dbReference type="InterPro" id="IPR050276">
    <property type="entry name" value="MshD_Acetyltransferase"/>
</dbReference>
<keyword evidence="2" id="KW-0808">Transferase</keyword>
<reference evidence="2 3" key="1">
    <citation type="submission" date="2016-08" db="EMBL/GenBank/DDBJ databases">
        <title>Complete genome sequence of Fictibacillus arsenicus G25-54, a strain with toxicity to nematodes and a potential arsenic-resistance activity.</title>
        <authorList>
            <person name="Zheng Z."/>
        </authorList>
    </citation>
    <scope>NUCLEOTIDE SEQUENCE [LARGE SCALE GENOMIC DNA]</scope>
    <source>
        <strain evidence="2 3">G25-54</strain>
    </source>
</reference>
<dbReference type="STRING" id="255247.ABE41_005140"/>
<name>A0A1B1Z1R4_9BACL</name>
<dbReference type="InterPro" id="IPR016181">
    <property type="entry name" value="Acyl_CoA_acyltransferase"/>
</dbReference>
<keyword evidence="3" id="KW-1185">Reference proteome</keyword>
<evidence type="ECO:0000313" key="3">
    <source>
        <dbReference type="Proteomes" id="UP000077412"/>
    </source>
</evidence>
<evidence type="ECO:0000313" key="2">
    <source>
        <dbReference type="EMBL" id="ANX11383.1"/>
    </source>
</evidence>